<feature type="compositionally biased region" description="Polar residues" evidence="1">
    <location>
        <begin position="12"/>
        <end position="25"/>
    </location>
</feature>
<name>A0A8S0SUF3_OLEEU</name>
<dbReference type="Proteomes" id="UP000594638">
    <property type="component" value="Unassembled WGS sequence"/>
</dbReference>
<dbReference type="AlphaFoldDB" id="A0A8S0SUF3"/>
<feature type="region of interest" description="Disordered" evidence="1">
    <location>
        <begin position="1"/>
        <end position="25"/>
    </location>
</feature>
<feature type="compositionally biased region" description="Low complexity" evidence="1">
    <location>
        <begin position="95"/>
        <end position="104"/>
    </location>
</feature>
<dbReference type="EMBL" id="CACTIH010005524">
    <property type="protein sequence ID" value="CAA2996383.1"/>
    <property type="molecule type" value="Genomic_DNA"/>
</dbReference>
<feature type="compositionally biased region" description="Basic residues" evidence="1">
    <location>
        <begin position="76"/>
        <end position="85"/>
    </location>
</feature>
<protein>
    <submittedName>
        <fullName evidence="2">Uncharacterized protein</fullName>
    </submittedName>
</protein>
<sequence>MASMQCHKDTNHVQSSTHKTNTEHSFTNKVKEMAGKMFPRDQKNRCQKHEHGQVHKPEHGRNGNDCMPTIREHVNMYKKKNKKKKREEGKHTDTSDSSSSDNDE</sequence>
<reference evidence="2 3" key="1">
    <citation type="submission" date="2019-12" db="EMBL/GenBank/DDBJ databases">
        <authorList>
            <person name="Alioto T."/>
            <person name="Alioto T."/>
            <person name="Gomez Garrido J."/>
        </authorList>
    </citation>
    <scope>NUCLEOTIDE SEQUENCE [LARGE SCALE GENOMIC DNA]</scope>
</reference>
<evidence type="ECO:0000256" key="1">
    <source>
        <dbReference type="SAM" id="MobiDB-lite"/>
    </source>
</evidence>
<feature type="compositionally biased region" description="Basic and acidic residues" evidence="1">
    <location>
        <begin position="1"/>
        <end position="11"/>
    </location>
</feature>
<organism evidence="2 3">
    <name type="scientific">Olea europaea subsp. europaea</name>
    <dbReference type="NCBI Taxonomy" id="158383"/>
    <lineage>
        <taxon>Eukaryota</taxon>
        <taxon>Viridiplantae</taxon>
        <taxon>Streptophyta</taxon>
        <taxon>Embryophyta</taxon>
        <taxon>Tracheophyta</taxon>
        <taxon>Spermatophyta</taxon>
        <taxon>Magnoliopsida</taxon>
        <taxon>eudicotyledons</taxon>
        <taxon>Gunneridae</taxon>
        <taxon>Pentapetalae</taxon>
        <taxon>asterids</taxon>
        <taxon>lamiids</taxon>
        <taxon>Lamiales</taxon>
        <taxon>Oleaceae</taxon>
        <taxon>Oleeae</taxon>
        <taxon>Olea</taxon>
    </lineage>
</organism>
<proteinExistence type="predicted"/>
<dbReference type="Gramene" id="OE9A098767T1">
    <property type="protein sequence ID" value="OE9A098767C1"/>
    <property type="gene ID" value="OE9A098767"/>
</dbReference>
<evidence type="ECO:0000313" key="2">
    <source>
        <dbReference type="EMBL" id="CAA2996383.1"/>
    </source>
</evidence>
<keyword evidence="3" id="KW-1185">Reference proteome</keyword>
<gene>
    <name evidence="2" type="ORF">OLEA9_A098767</name>
</gene>
<comment type="caution">
    <text evidence="2">The sequence shown here is derived from an EMBL/GenBank/DDBJ whole genome shotgun (WGS) entry which is preliminary data.</text>
</comment>
<feature type="region of interest" description="Disordered" evidence="1">
    <location>
        <begin position="39"/>
        <end position="104"/>
    </location>
</feature>
<evidence type="ECO:0000313" key="3">
    <source>
        <dbReference type="Proteomes" id="UP000594638"/>
    </source>
</evidence>
<accession>A0A8S0SUF3</accession>
<feature type="compositionally biased region" description="Basic and acidic residues" evidence="1">
    <location>
        <begin position="39"/>
        <end position="62"/>
    </location>
</feature>